<protein>
    <recommendedName>
        <fullName evidence="6">Coproporphyrinogen III oxidase</fullName>
        <ecNumber evidence="6">1.3.3.15</ecNumber>
    </recommendedName>
</protein>
<keyword evidence="4 6" id="KW-0560">Oxidoreductase</keyword>
<comment type="subcellular location">
    <subcellularLocation>
        <location evidence="6">Cytoplasm</location>
    </subcellularLocation>
</comment>
<keyword evidence="6" id="KW-0963">Cytoplasm</keyword>
<dbReference type="InterPro" id="IPR036188">
    <property type="entry name" value="FAD/NAD-bd_sf"/>
</dbReference>
<reference evidence="8 9" key="1">
    <citation type="submission" date="2017-05" db="EMBL/GenBank/DDBJ databases">
        <authorList>
            <person name="Varghese N."/>
            <person name="Submissions S."/>
        </authorList>
    </citation>
    <scope>NUCLEOTIDE SEQUENCE [LARGE SCALE GENOMIC DNA]</scope>
    <source>
        <strain evidence="8 9">DSM 25457</strain>
    </source>
</reference>
<evidence type="ECO:0000256" key="2">
    <source>
        <dbReference type="ARBA" id="ARBA00022630"/>
    </source>
</evidence>
<name>A0ABY1Q6Q7_9BACT</name>
<proteinExistence type="inferred from homology"/>
<keyword evidence="2 6" id="KW-0285">Flavoprotein</keyword>
<comment type="cofactor">
    <cofactor evidence="1 6">
        <name>FAD</name>
        <dbReference type="ChEBI" id="CHEBI:57692"/>
    </cofactor>
</comment>
<dbReference type="EC" id="1.3.3.15" evidence="6"/>
<evidence type="ECO:0000256" key="6">
    <source>
        <dbReference type="RuleBase" id="RU364052"/>
    </source>
</evidence>
<dbReference type="PANTHER" id="PTHR42923:SF3">
    <property type="entry name" value="PROTOPORPHYRINOGEN OXIDASE"/>
    <property type="match status" value="1"/>
</dbReference>
<dbReference type="InterPro" id="IPR002937">
    <property type="entry name" value="Amino_oxidase"/>
</dbReference>
<dbReference type="InterPro" id="IPR004572">
    <property type="entry name" value="Protoporphyrinogen_oxidase"/>
</dbReference>
<sequence>MPSTSSPTRVQSRVAVIGGGISGLAAAHQLRKLDPTLDVTVYESASRLGGVIKTTEKDGFLIEGAADNFITTSPTAIELCKDLGLGDELIQTNSGGGGAMVVSHGKLEPIPPGFMVMAPSRIWPILSTKILSPMGKLRSGLELFVPRKKAEDDESLRSFICRRFGKEMFERLVQPLVGGIYTADPTRLSVAATMPRFLDMERDHGSLIRGMMAGRRKKTPDAEGRGGARYSQFMTLRGGMSRLIETLGSSLPTDHVHLNSRIEKISKVANGWSITHADGQETHADAVVMAAPANHAGEMLREVDAPMAQRLSDIEYASCAVVSLAFRRDQIRTPINSFGFVVPHIENHMILSCSFSSEKYAGRAPEGTVLMRVFVGGALQSGLLRLPDTQLTELAHWELAKLMDIEGEPVLRHITRQSHAMPQYHVGHKQRIAEINERLSDHPTLSLAGSSLSGVGVPGCIESGQKAATRIVEALKKSSENSRPTVSRREDAVKTQWSVVDARGVAS</sequence>
<dbReference type="Gene3D" id="3.90.660.20">
    <property type="entry name" value="Protoporphyrinogen oxidase, mitochondrial, domain 2"/>
    <property type="match status" value="1"/>
</dbReference>
<comment type="function">
    <text evidence="6">Involved in coproporphyrin-dependent heme b biosynthesis. Catalyzes the oxidation of coproporphyrinogen III to coproporphyrin III.</text>
</comment>
<keyword evidence="9" id="KW-1185">Reference proteome</keyword>
<evidence type="ECO:0000259" key="7">
    <source>
        <dbReference type="Pfam" id="PF01593"/>
    </source>
</evidence>
<dbReference type="Gene3D" id="1.10.3110.10">
    <property type="entry name" value="protoporphyrinogen ix oxidase, domain 3"/>
    <property type="match status" value="1"/>
</dbReference>
<dbReference type="RefSeq" id="WP_283433023.1">
    <property type="nucleotide sequence ID" value="NZ_FXUG01000006.1"/>
</dbReference>
<evidence type="ECO:0000256" key="4">
    <source>
        <dbReference type="ARBA" id="ARBA00023002"/>
    </source>
</evidence>
<evidence type="ECO:0000313" key="9">
    <source>
        <dbReference type="Proteomes" id="UP001158067"/>
    </source>
</evidence>
<dbReference type="PRINTS" id="PR00419">
    <property type="entry name" value="ADXRDTASE"/>
</dbReference>
<comment type="catalytic activity">
    <reaction evidence="6">
        <text>coproporphyrinogen III + 3 O2 = coproporphyrin III + 3 H2O2</text>
        <dbReference type="Rhea" id="RHEA:43436"/>
        <dbReference type="ChEBI" id="CHEBI:15379"/>
        <dbReference type="ChEBI" id="CHEBI:16240"/>
        <dbReference type="ChEBI" id="CHEBI:57309"/>
        <dbReference type="ChEBI" id="CHEBI:131725"/>
        <dbReference type="EC" id="1.3.3.15"/>
    </reaction>
</comment>
<accession>A0ABY1Q6Q7</accession>
<evidence type="ECO:0000256" key="1">
    <source>
        <dbReference type="ARBA" id="ARBA00001974"/>
    </source>
</evidence>
<dbReference type="SUPFAM" id="SSF51905">
    <property type="entry name" value="FAD/NAD(P)-binding domain"/>
    <property type="match status" value="1"/>
</dbReference>
<dbReference type="InterPro" id="IPR050464">
    <property type="entry name" value="Zeta_carotene_desat/Oxidored"/>
</dbReference>
<keyword evidence="3 6" id="KW-0274">FAD</keyword>
<evidence type="ECO:0000313" key="8">
    <source>
        <dbReference type="EMBL" id="SMP59873.1"/>
    </source>
</evidence>
<dbReference type="EMBL" id="FXUG01000006">
    <property type="protein sequence ID" value="SMP59873.1"/>
    <property type="molecule type" value="Genomic_DNA"/>
</dbReference>
<organism evidence="8 9">
    <name type="scientific">Neorhodopirellula lusitana</name>
    <dbReference type="NCBI Taxonomy" id="445327"/>
    <lineage>
        <taxon>Bacteria</taxon>
        <taxon>Pseudomonadati</taxon>
        <taxon>Planctomycetota</taxon>
        <taxon>Planctomycetia</taxon>
        <taxon>Pirellulales</taxon>
        <taxon>Pirellulaceae</taxon>
        <taxon>Neorhodopirellula</taxon>
    </lineage>
</organism>
<dbReference type="NCBIfam" id="TIGR00562">
    <property type="entry name" value="proto_IX_ox"/>
    <property type="match status" value="1"/>
</dbReference>
<comment type="similarity">
    <text evidence="6">Belongs to the protoporphyrinogen/coproporphyrinogen oxidase family. Coproporphyrinogen III oxidase subfamily.</text>
</comment>
<feature type="domain" description="Amine oxidase" evidence="7">
    <location>
        <begin position="21"/>
        <end position="471"/>
    </location>
</feature>
<evidence type="ECO:0000256" key="3">
    <source>
        <dbReference type="ARBA" id="ARBA00022827"/>
    </source>
</evidence>
<comment type="caution">
    <text evidence="8">The sequence shown here is derived from an EMBL/GenBank/DDBJ whole genome shotgun (WGS) entry which is preliminary data.</text>
</comment>
<comment type="pathway">
    <text evidence="6">Porphyrin-containing compound metabolism; protoheme biosynthesis.</text>
</comment>
<dbReference type="Proteomes" id="UP001158067">
    <property type="component" value="Unassembled WGS sequence"/>
</dbReference>
<gene>
    <name evidence="8" type="ORF">SAMN06265222_106282</name>
</gene>
<dbReference type="PANTHER" id="PTHR42923">
    <property type="entry name" value="PROTOPORPHYRINOGEN OXIDASE"/>
    <property type="match status" value="1"/>
</dbReference>
<evidence type="ECO:0000256" key="5">
    <source>
        <dbReference type="ARBA" id="ARBA00023133"/>
    </source>
</evidence>
<dbReference type="SUPFAM" id="SSF54373">
    <property type="entry name" value="FAD-linked reductases, C-terminal domain"/>
    <property type="match status" value="1"/>
</dbReference>
<dbReference type="Gene3D" id="3.50.50.60">
    <property type="entry name" value="FAD/NAD(P)-binding domain"/>
    <property type="match status" value="1"/>
</dbReference>
<keyword evidence="5 6" id="KW-0350">Heme biosynthesis</keyword>
<dbReference type="Pfam" id="PF01593">
    <property type="entry name" value="Amino_oxidase"/>
    <property type="match status" value="1"/>
</dbReference>